<dbReference type="InParanoid" id="A3GGY5"/>
<dbReference type="HOGENOM" id="CLU_082454_0_0_1"/>
<evidence type="ECO:0000256" key="1">
    <source>
        <dbReference type="SAM" id="MobiDB-lite"/>
    </source>
</evidence>
<feature type="non-terminal residue" evidence="2">
    <location>
        <position position="1"/>
    </location>
</feature>
<evidence type="ECO:0008006" key="4">
    <source>
        <dbReference type="Google" id="ProtNLM"/>
    </source>
</evidence>
<dbReference type="Proteomes" id="UP000002258">
    <property type="component" value="Chromosome 1"/>
</dbReference>
<dbReference type="InterPro" id="IPR018855">
    <property type="entry name" value="Psome_chaperone_1_fun"/>
</dbReference>
<proteinExistence type="predicted"/>
<keyword evidence="3" id="KW-1185">Reference proteome</keyword>
<dbReference type="GeneID" id="4851534"/>
<comment type="caution">
    <text evidence="2">The sequence shown here is derived from an EMBL/GenBank/DDBJ whole genome shotgun (WGS) entry which is preliminary data.</text>
</comment>
<dbReference type="OrthoDB" id="3980818at2759"/>
<protein>
    <recommendedName>
        <fullName evidence="4">Proteasome assembly chaperone 1</fullName>
    </recommendedName>
</protein>
<accession>A3GGY5</accession>
<dbReference type="InterPro" id="IPR038605">
    <property type="entry name" value="Pba1_sf"/>
</dbReference>
<dbReference type="FunCoup" id="A3GGY5">
    <property type="interactions" value="37"/>
</dbReference>
<dbReference type="OMA" id="PCQLNNN"/>
<reference evidence="2 3" key="1">
    <citation type="journal article" date="2007" name="Nat. Biotechnol.">
        <title>Genome sequence of the lignocellulose-bioconverting and xylose-fermenting yeast Pichia stipitis.</title>
        <authorList>
            <person name="Jeffries T.W."/>
            <person name="Grigoriev I.V."/>
            <person name="Grimwood J."/>
            <person name="Laplaza J.M."/>
            <person name="Aerts A."/>
            <person name="Salamov A."/>
            <person name="Schmutz J."/>
            <person name="Lindquist E."/>
            <person name="Dehal P."/>
            <person name="Shapiro H."/>
            <person name="Jin Y.S."/>
            <person name="Passoth V."/>
            <person name="Richardson P.M."/>
        </authorList>
    </citation>
    <scope>NUCLEOTIDE SEQUENCE [LARGE SCALE GENOMIC DNA]</scope>
    <source>
        <strain evidence="3">ATCC 58785 / CBS 6054 / NBRC 10063 / NRRL Y-11545</strain>
    </source>
</reference>
<dbReference type="RefSeq" id="XP_001387636.2">
    <property type="nucleotide sequence ID" value="XM_001387599.1"/>
</dbReference>
<dbReference type="GO" id="GO:0043248">
    <property type="term" value="P:proteasome assembly"/>
    <property type="evidence" value="ECO:0007669"/>
    <property type="project" value="InterPro"/>
</dbReference>
<sequence>IKPVNEYRAPRHQLDDDEESVESKPSPIPTVAVVIDDSVAVDYVLISPSTIGIISANFPRTRAVGKVSITYPELYAAATENSEAEPSKTEDASKDYYDEDEQLYSAIEHKVIQSKYAQTEIPLYYSETNKSLSVTFPHFANVITYSLIARALVSKLNPSKTWITLAPCSLNNNQTLSKLVINEKVVKSEYYNAIPDLKPPHFVTGIVASVISQLNLSPESRLLALVLNSEGQSGFEKSDNDAIVDAAVVVADVLHFDERVKEEYLKKVSLSVRKFNGFSNSGMYI</sequence>
<dbReference type="AlphaFoldDB" id="A3GGY5"/>
<evidence type="ECO:0000313" key="3">
    <source>
        <dbReference type="Proteomes" id="UP000002258"/>
    </source>
</evidence>
<dbReference type="Pfam" id="PF10450">
    <property type="entry name" value="POC1"/>
    <property type="match status" value="1"/>
</dbReference>
<dbReference type="eggNOG" id="ENOG502RY9B">
    <property type="taxonomic scope" value="Eukaryota"/>
</dbReference>
<feature type="region of interest" description="Disordered" evidence="1">
    <location>
        <begin position="1"/>
        <end position="25"/>
    </location>
</feature>
<organism evidence="2 3">
    <name type="scientific">Scheffersomyces stipitis (strain ATCC 58785 / CBS 6054 / NBRC 10063 / NRRL Y-11545)</name>
    <name type="common">Yeast</name>
    <name type="synonym">Pichia stipitis</name>
    <dbReference type="NCBI Taxonomy" id="322104"/>
    <lineage>
        <taxon>Eukaryota</taxon>
        <taxon>Fungi</taxon>
        <taxon>Dikarya</taxon>
        <taxon>Ascomycota</taxon>
        <taxon>Saccharomycotina</taxon>
        <taxon>Pichiomycetes</taxon>
        <taxon>Debaryomycetaceae</taxon>
        <taxon>Scheffersomyces</taxon>
    </lineage>
</organism>
<name>A3GGY5_PICST</name>
<gene>
    <name evidence="2" type="ORF">PICST_51170</name>
</gene>
<dbReference type="STRING" id="322104.A3GGY5"/>
<evidence type="ECO:0000313" key="2">
    <source>
        <dbReference type="EMBL" id="EAZ63613.2"/>
    </source>
</evidence>
<dbReference type="Gene3D" id="3.40.50.12120">
    <property type="entry name" value="POC1 chaperone"/>
    <property type="match status" value="1"/>
</dbReference>
<dbReference type="KEGG" id="pic:PICST_51170"/>
<dbReference type="EMBL" id="AAVQ01000001">
    <property type="protein sequence ID" value="EAZ63613.2"/>
    <property type="molecule type" value="Genomic_DNA"/>
</dbReference>